<dbReference type="SUPFAM" id="SSF63712">
    <property type="entry name" value="Nicotinic receptor ligand binding domain-like"/>
    <property type="match status" value="1"/>
</dbReference>
<sequence>LENNGNMDFSRYWNPKIFIENTIGDSRVKCNISLEVDPDGEAYLVERRRVTGKFMEQLELWEFPFDVQDLSVCIMSDVESVGVEMVEDPKEIHRIYKQSFIDEQEWYLYKYIESVQSELPSDRADPTTVKSSLTVRCRAARRPAYFLWNIFSVTPSLPQNRLQLSFTLVLTAVAFKFVVNQCLPKVSYLTYLDRYVLTTMVLLACVCFWHGIQTVIPRDVKREADIIAIGIFITLYGMYNIGFWAKILIK</sequence>
<evidence type="ECO:0000256" key="2">
    <source>
        <dbReference type="SAM" id="Phobius"/>
    </source>
</evidence>
<name>A0AAD9N076_9ANNE</name>
<evidence type="ECO:0008006" key="5">
    <source>
        <dbReference type="Google" id="ProtNLM"/>
    </source>
</evidence>
<accession>A0AAD9N076</accession>
<keyword evidence="2" id="KW-1133">Transmembrane helix</keyword>
<keyword evidence="2" id="KW-0472">Membrane</keyword>
<feature type="non-terminal residue" evidence="3">
    <location>
        <position position="1"/>
    </location>
</feature>
<dbReference type="EMBL" id="JAODUP010000345">
    <property type="protein sequence ID" value="KAK2151930.1"/>
    <property type="molecule type" value="Genomic_DNA"/>
</dbReference>
<dbReference type="GO" id="GO:0004888">
    <property type="term" value="F:transmembrane signaling receptor activity"/>
    <property type="evidence" value="ECO:0007669"/>
    <property type="project" value="InterPro"/>
</dbReference>
<feature type="transmembrane region" description="Helical" evidence="2">
    <location>
        <begin position="224"/>
        <end position="245"/>
    </location>
</feature>
<evidence type="ECO:0000256" key="1">
    <source>
        <dbReference type="ARBA" id="ARBA00004141"/>
    </source>
</evidence>
<comment type="subcellular location">
    <subcellularLocation>
        <location evidence="1">Membrane</location>
        <topology evidence="1">Multi-pass membrane protein</topology>
    </subcellularLocation>
</comment>
<dbReference type="Gene3D" id="1.20.58.390">
    <property type="entry name" value="Neurotransmitter-gated ion-channel transmembrane domain"/>
    <property type="match status" value="1"/>
</dbReference>
<protein>
    <recommendedName>
        <fullName evidence="5">Neurotransmitter-gated ion-channel ligand-binding domain-containing protein</fullName>
    </recommendedName>
</protein>
<dbReference type="PANTHER" id="PTHR18945">
    <property type="entry name" value="NEUROTRANSMITTER GATED ION CHANNEL"/>
    <property type="match status" value="1"/>
</dbReference>
<dbReference type="InterPro" id="IPR036734">
    <property type="entry name" value="Neur_chan_lig-bd_sf"/>
</dbReference>
<dbReference type="InterPro" id="IPR006201">
    <property type="entry name" value="Neur_channel"/>
</dbReference>
<feature type="non-terminal residue" evidence="3">
    <location>
        <position position="250"/>
    </location>
</feature>
<evidence type="ECO:0000313" key="4">
    <source>
        <dbReference type="Proteomes" id="UP001208570"/>
    </source>
</evidence>
<dbReference type="Gene3D" id="2.70.170.10">
    <property type="entry name" value="Neurotransmitter-gated ion-channel ligand-binding domain"/>
    <property type="match status" value="1"/>
</dbReference>
<dbReference type="AlphaFoldDB" id="A0AAD9N076"/>
<gene>
    <name evidence="3" type="ORF">LSH36_345g01007</name>
</gene>
<comment type="caution">
    <text evidence="3">The sequence shown here is derived from an EMBL/GenBank/DDBJ whole genome shotgun (WGS) entry which is preliminary data.</text>
</comment>
<reference evidence="3" key="1">
    <citation type="journal article" date="2023" name="Mol. Biol. Evol.">
        <title>Third-Generation Sequencing Reveals the Adaptive Role of the Epigenome in Three Deep-Sea Polychaetes.</title>
        <authorList>
            <person name="Perez M."/>
            <person name="Aroh O."/>
            <person name="Sun Y."/>
            <person name="Lan Y."/>
            <person name="Juniper S.K."/>
            <person name="Young C.R."/>
            <person name="Angers B."/>
            <person name="Qian P.Y."/>
        </authorList>
    </citation>
    <scope>NUCLEOTIDE SEQUENCE</scope>
    <source>
        <strain evidence="3">P08H-3</strain>
    </source>
</reference>
<dbReference type="Proteomes" id="UP001208570">
    <property type="component" value="Unassembled WGS sequence"/>
</dbReference>
<keyword evidence="2" id="KW-0812">Transmembrane</keyword>
<dbReference type="GO" id="GO:0016020">
    <property type="term" value="C:membrane"/>
    <property type="evidence" value="ECO:0007669"/>
    <property type="project" value="UniProtKB-SubCell"/>
</dbReference>
<dbReference type="SUPFAM" id="SSF90112">
    <property type="entry name" value="Neurotransmitter-gated ion-channel transmembrane pore"/>
    <property type="match status" value="1"/>
</dbReference>
<evidence type="ECO:0000313" key="3">
    <source>
        <dbReference type="EMBL" id="KAK2151930.1"/>
    </source>
</evidence>
<feature type="transmembrane region" description="Helical" evidence="2">
    <location>
        <begin position="191"/>
        <end position="212"/>
    </location>
</feature>
<dbReference type="InterPro" id="IPR036719">
    <property type="entry name" value="Neuro-gated_channel_TM_sf"/>
</dbReference>
<proteinExistence type="predicted"/>
<keyword evidence="4" id="KW-1185">Reference proteome</keyword>
<organism evidence="3 4">
    <name type="scientific">Paralvinella palmiformis</name>
    <dbReference type="NCBI Taxonomy" id="53620"/>
    <lineage>
        <taxon>Eukaryota</taxon>
        <taxon>Metazoa</taxon>
        <taxon>Spiralia</taxon>
        <taxon>Lophotrochozoa</taxon>
        <taxon>Annelida</taxon>
        <taxon>Polychaeta</taxon>
        <taxon>Sedentaria</taxon>
        <taxon>Canalipalpata</taxon>
        <taxon>Terebellida</taxon>
        <taxon>Terebelliformia</taxon>
        <taxon>Alvinellidae</taxon>
        <taxon>Paralvinella</taxon>
    </lineage>
</organism>
<dbReference type="InterPro" id="IPR038050">
    <property type="entry name" value="Neuro_actylchol_rec"/>
</dbReference>
<dbReference type="GO" id="GO:0005230">
    <property type="term" value="F:extracellular ligand-gated monoatomic ion channel activity"/>
    <property type="evidence" value="ECO:0007669"/>
    <property type="project" value="InterPro"/>
</dbReference>